<gene>
    <name evidence="2" type="ORF">CR513_06177</name>
</gene>
<sequence>MLDKRSSNIGSAMVTRKGFTKRSTSEGKPFTKSSRGEYYTYYKRPGHTKDTCYKFYGKEKMWVKQTTSDKENVVKHLSTTQLDPDIQAF</sequence>
<dbReference type="AlphaFoldDB" id="A0A371I3C5"/>
<evidence type="ECO:0000256" key="1">
    <source>
        <dbReference type="SAM" id="MobiDB-lite"/>
    </source>
</evidence>
<reference evidence="2" key="1">
    <citation type="submission" date="2018-05" db="EMBL/GenBank/DDBJ databases">
        <title>Draft genome of Mucuna pruriens seed.</title>
        <authorList>
            <person name="Nnadi N.E."/>
            <person name="Vos R."/>
            <person name="Hasami M.H."/>
            <person name="Devisetty U.K."/>
            <person name="Aguiy J.C."/>
        </authorList>
    </citation>
    <scope>NUCLEOTIDE SEQUENCE [LARGE SCALE GENOMIC DNA]</scope>
    <source>
        <strain evidence="2">JCA_2017</strain>
    </source>
</reference>
<dbReference type="OrthoDB" id="1436954at2759"/>
<dbReference type="Proteomes" id="UP000257109">
    <property type="component" value="Unassembled WGS sequence"/>
</dbReference>
<evidence type="ECO:0000313" key="2">
    <source>
        <dbReference type="EMBL" id="RDY09464.1"/>
    </source>
</evidence>
<feature type="region of interest" description="Disordered" evidence="1">
    <location>
        <begin position="1"/>
        <end position="30"/>
    </location>
</feature>
<accession>A0A371I3C5</accession>
<feature type="non-terminal residue" evidence="2">
    <location>
        <position position="1"/>
    </location>
</feature>
<keyword evidence="3" id="KW-1185">Reference proteome</keyword>
<comment type="caution">
    <text evidence="2">The sequence shown here is derived from an EMBL/GenBank/DDBJ whole genome shotgun (WGS) entry which is preliminary data.</text>
</comment>
<name>A0A371I3C5_MUCPR</name>
<dbReference type="EMBL" id="QJKJ01001047">
    <property type="protein sequence ID" value="RDY09464.1"/>
    <property type="molecule type" value="Genomic_DNA"/>
</dbReference>
<proteinExistence type="predicted"/>
<evidence type="ECO:0000313" key="3">
    <source>
        <dbReference type="Proteomes" id="UP000257109"/>
    </source>
</evidence>
<organism evidence="2 3">
    <name type="scientific">Mucuna pruriens</name>
    <name type="common">Velvet bean</name>
    <name type="synonym">Dolichos pruriens</name>
    <dbReference type="NCBI Taxonomy" id="157652"/>
    <lineage>
        <taxon>Eukaryota</taxon>
        <taxon>Viridiplantae</taxon>
        <taxon>Streptophyta</taxon>
        <taxon>Embryophyta</taxon>
        <taxon>Tracheophyta</taxon>
        <taxon>Spermatophyta</taxon>
        <taxon>Magnoliopsida</taxon>
        <taxon>eudicotyledons</taxon>
        <taxon>Gunneridae</taxon>
        <taxon>Pentapetalae</taxon>
        <taxon>rosids</taxon>
        <taxon>fabids</taxon>
        <taxon>Fabales</taxon>
        <taxon>Fabaceae</taxon>
        <taxon>Papilionoideae</taxon>
        <taxon>50 kb inversion clade</taxon>
        <taxon>NPAAA clade</taxon>
        <taxon>indigoferoid/millettioid clade</taxon>
        <taxon>Phaseoleae</taxon>
        <taxon>Mucuna</taxon>
    </lineage>
</organism>
<protein>
    <submittedName>
        <fullName evidence="2">Uncharacterized protein</fullName>
    </submittedName>
</protein>